<feature type="coiled-coil region" evidence="1">
    <location>
        <begin position="463"/>
        <end position="493"/>
    </location>
</feature>
<feature type="region of interest" description="Disordered" evidence="2">
    <location>
        <begin position="56"/>
        <end position="81"/>
    </location>
</feature>
<organism evidence="3 4">
    <name type="scientific">Necator americanus</name>
    <name type="common">Human hookworm</name>
    <dbReference type="NCBI Taxonomy" id="51031"/>
    <lineage>
        <taxon>Eukaryota</taxon>
        <taxon>Metazoa</taxon>
        <taxon>Ecdysozoa</taxon>
        <taxon>Nematoda</taxon>
        <taxon>Chromadorea</taxon>
        <taxon>Rhabditida</taxon>
        <taxon>Rhabditina</taxon>
        <taxon>Rhabditomorpha</taxon>
        <taxon>Strongyloidea</taxon>
        <taxon>Ancylostomatidae</taxon>
        <taxon>Bunostominae</taxon>
        <taxon>Necator</taxon>
    </lineage>
</organism>
<name>A0ABR1DLG0_NECAM</name>
<feature type="region of interest" description="Disordered" evidence="2">
    <location>
        <begin position="96"/>
        <end position="126"/>
    </location>
</feature>
<reference evidence="3 4" key="1">
    <citation type="submission" date="2023-08" db="EMBL/GenBank/DDBJ databases">
        <title>A Necator americanus chromosomal reference genome.</title>
        <authorList>
            <person name="Ilik V."/>
            <person name="Petrzelkova K.J."/>
            <person name="Pardy F."/>
            <person name="Fuh T."/>
            <person name="Niatou-Singa F.S."/>
            <person name="Gouil Q."/>
            <person name="Baker L."/>
            <person name="Ritchie M.E."/>
            <person name="Jex A.R."/>
            <person name="Gazzola D."/>
            <person name="Li H."/>
            <person name="Toshio Fujiwara R."/>
            <person name="Zhan B."/>
            <person name="Aroian R.V."/>
            <person name="Pafco B."/>
            <person name="Schwarz E.M."/>
        </authorList>
    </citation>
    <scope>NUCLEOTIDE SEQUENCE [LARGE SCALE GENOMIC DNA]</scope>
    <source>
        <strain evidence="3 4">Aroian</strain>
        <tissue evidence="3">Whole animal</tissue>
    </source>
</reference>
<evidence type="ECO:0000313" key="3">
    <source>
        <dbReference type="EMBL" id="KAK6751227.1"/>
    </source>
</evidence>
<comment type="caution">
    <text evidence="3">The sequence shown here is derived from an EMBL/GenBank/DDBJ whole genome shotgun (WGS) entry which is preliminary data.</text>
</comment>
<sequence>MESMESKYEYGTILKFEFPIYLMFPMISPFLKLTYNLQDIRLKSSAVFRNAPHSALGKPDTSGISAWNGSRTSVSSPVAMNAEQRKEIIKKSIERLSRPKHSTVCQRAEQRSNSKGTSLSPYVGTMSSSPTIVEPVTPFEPIDPSRMIIPNAEKSGTICRVPRTRRELSSRMSLFKGENEETPKPLRSNLLKRMGDYKPAKVAPEKVLPTPVPKAAATEVAASMSNAPALDMNLHDSVDENVAVPPPPPPTEADVSCVSSRAPAGRSVASVSPVEMLSPDGEMLLHATRSLSLEDVSPAGNNLSGGDLGETANVWQQNKPQKLLADSVCSLNTPHRAGPELTKRRYFSDSMEESGTAFPDASLSSTSEEDTVIVNDTIEVRPHSRGPKKDEVMILKPREVVHPDPPSTPNVRRSTRNRMKPVREWLGEKPVYAVSPGGSKTLVGVNEVEVREKRWLKVRTANYRVAQQREMQLAEQKRRLREKRKEEARKRKLVKIRELKRRHRRGEDLDTTVDSIVTSSDEEEEDIEAIIHVR</sequence>
<proteinExistence type="predicted"/>
<feature type="compositionally biased region" description="Polar residues" evidence="2">
    <location>
        <begin position="111"/>
        <end position="126"/>
    </location>
</feature>
<dbReference type="Proteomes" id="UP001303046">
    <property type="component" value="Unassembled WGS sequence"/>
</dbReference>
<evidence type="ECO:0000313" key="4">
    <source>
        <dbReference type="Proteomes" id="UP001303046"/>
    </source>
</evidence>
<feature type="compositionally biased region" description="Polar residues" evidence="2">
    <location>
        <begin position="62"/>
        <end position="78"/>
    </location>
</feature>
<protein>
    <submittedName>
        <fullName evidence="3">Uncharacterized protein</fullName>
    </submittedName>
</protein>
<keyword evidence="4" id="KW-1185">Reference proteome</keyword>
<accession>A0ABR1DLG0</accession>
<dbReference type="EMBL" id="JAVFWL010000004">
    <property type="protein sequence ID" value="KAK6751227.1"/>
    <property type="molecule type" value="Genomic_DNA"/>
</dbReference>
<evidence type="ECO:0000256" key="1">
    <source>
        <dbReference type="SAM" id="Coils"/>
    </source>
</evidence>
<gene>
    <name evidence="3" type="primary">Necator_chrIV.g16213</name>
    <name evidence="3" type="ORF">RB195_002917</name>
</gene>
<keyword evidence="1" id="KW-0175">Coiled coil</keyword>
<evidence type="ECO:0000256" key="2">
    <source>
        <dbReference type="SAM" id="MobiDB-lite"/>
    </source>
</evidence>